<dbReference type="Proteomes" id="UP000637980">
    <property type="component" value="Unassembled WGS sequence"/>
</dbReference>
<dbReference type="RefSeq" id="WP_189438188.1">
    <property type="nucleotide sequence ID" value="NZ_BMXE01000007.1"/>
</dbReference>
<keyword evidence="4" id="KW-1185">Reference proteome</keyword>
<evidence type="ECO:0000313" key="4">
    <source>
        <dbReference type="Proteomes" id="UP000637980"/>
    </source>
</evidence>
<keyword evidence="1" id="KW-0732">Signal</keyword>
<dbReference type="PANTHER" id="PTHR39176:SF1">
    <property type="entry name" value="PERIPLASMIC PROTEIN"/>
    <property type="match status" value="1"/>
</dbReference>
<dbReference type="Gene3D" id="1.20.1270.180">
    <property type="match status" value="1"/>
</dbReference>
<protein>
    <recommendedName>
        <fullName evidence="2">Lysozyme inhibitor LprI-like N-terminal domain-containing protein</fullName>
    </recommendedName>
</protein>
<reference evidence="4" key="1">
    <citation type="journal article" date="2019" name="Int. J. Syst. Evol. Microbiol.">
        <title>The Global Catalogue of Microorganisms (GCM) 10K type strain sequencing project: providing services to taxonomists for standard genome sequencing and annotation.</title>
        <authorList>
            <consortium name="The Broad Institute Genomics Platform"/>
            <consortium name="The Broad Institute Genome Sequencing Center for Infectious Disease"/>
            <person name="Wu L."/>
            <person name="Ma J."/>
        </authorList>
    </citation>
    <scope>NUCLEOTIDE SEQUENCE [LARGE SCALE GENOMIC DNA]</scope>
    <source>
        <strain evidence="4">KCTC 12861</strain>
    </source>
</reference>
<feature type="chain" id="PRO_5045593182" description="Lysozyme inhibitor LprI-like N-terminal domain-containing protein" evidence="1">
    <location>
        <begin position="24"/>
        <end position="159"/>
    </location>
</feature>
<dbReference type="EMBL" id="BMXE01000007">
    <property type="protein sequence ID" value="GHB43415.1"/>
    <property type="molecule type" value="Genomic_DNA"/>
</dbReference>
<evidence type="ECO:0000259" key="2">
    <source>
        <dbReference type="Pfam" id="PF07007"/>
    </source>
</evidence>
<feature type="signal peptide" evidence="1">
    <location>
        <begin position="1"/>
        <end position="23"/>
    </location>
</feature>
<feature type="domain" description="Lysozyme inhibitor LprI-like N-terminal" evidence="2">
    <location>
        <begin position="62"/>
        <end position="149"/>
    </location>
</feature>
<sequence length="159" mass="17454">MGSVPRLSCTLSVFLLLGTPLQAAQEPTNEQAAIVARCVEEQGLVYPAMACFGEVIDQCIGTQNQDSHMIYCSIQEYMVWDQRLNTTYTQIMKIASTEVKASLRSAQRAWIAFRDDTCSANALLFDGTDAGLIMAACMASQTAIRSLQLDQFLSDAQIQ</sequence>
<dbReference type="InterPro" id="IPR009739">
    <property type="entry name" value="LprI-like_N"/>
</dbReference>
<dbReference type="PANTHER" id="PTHR39176">
    <property type="entry name" value="PERIPLASMIC PROTEIN-RELATED"/>
    <property type="match status" value="1"/>
</dbReference>
<accession>A0ABQ3ENE5</accession>
<name>A0ABQ3ENE5_9HYPH</name>
<evidence type="ECO:0000313" key="3">
    <source>
        <dbReference type="EMBL" id="GHB43415.1"/>
    </source>
</evidence>
<comment type="caution">
    <text evidence="3">The sequence shown here is derived from an EMBL/GenBank/DDBJ whole genome shotgun (WGS) entry which is preliminary data.</text>
</comment>
<organism evidence="3 4">
    <name type="scientific">Pseudovibrio japonicus</name>
    <dbReference type="NCBI Taxonomy" id="366534"/>
    <lineage>
        <taxon>Bacteria</taxon>
        <taxon>Pseudomonadati</taxon>
        <taxon>Pseudomonadota</taxon>
        <taxon>Alphaproteobacteria</taxon>
        <taxon>Hyphomicrobiales</taxon>
        <taxon>Stappiaceae</taxon>
        <taxon>Pseudovibrio</taxon>
    </lineage>
</organism>
<dbReference type="Pfam" id="PF07007">
    <property type="entry name" value="LprI"/>
    <property type="match status" value="1"/>
</dbReference>
<evidence type="ECO:0000256" key="1">
    <source>
        <dbReference type="SAM" id="SignalP"/>
    </source>
</evidence>
<proteinExistence type="predicted"/>
<gene>
    <name evidence="3" type="ORF">GCM10007094_36050</name>
</gene>